<evidence type="ECO:0000313" key="10">
    <source>
        <dbReference type="Proteomes" id="UP001164746"/>
    </source>
</evidence>
<feature type="transmembrane region" description="Helical" evidence="6">
    <location>
        <begin position="64"/>
        <end position="81"/>
    </location>
</feature>
<proteinExistence type="predicted"/>
<evidence type="ECO:0000256" key="1">
    <source>
        <dbReference type="ARBA" id="ARBA00004141"/>
    </source>
</evidence>
<sequence>LGKLFVLEVSLLLTCFLGDHLLTHPVTNQRYLVAIGDSLTHGFVGAISWVIVIDAKNRHDIAQCLLCLMFAMAVDVDHFIAAKSLSLEAALSLPSRPPFHATTVIFLVDLILLIMAAILKSGTPLTLALMFTVAWFSHHVRDGTRRGLWLPPFTETPPLSGLAYLGLIMVIPLLGRILYTNWLQFSTDRQLKIIESNIV</sequence>
<feature type="transmembrane region" description="Helical" evidence="6">
    <location>
        <begin position="161"/>
        <end position="179"/>
    </location>
</feature>
<comment type="subcellular location">
    <subcellularLocation>
        <location evidence="1">Membrane</location>
        <topology evidence="1">Multi-pass membrane protein</topology>
    </subcellularLocation>
</comment>
<dbReference type="EMBL" id="CP111027">
    <property type="protein sequence ID" value="WAR29641.1"/>
    <property type="molecule type" value="Genomic_DNA"/>
</dbReference>
<feature type="transmembrane region" description="Helical" evidence="6">
    <location>
        <begin position="101"/>
        <end position="118"/>
    </location>
</feature>
<feature type="transmembrane region" description="Helical" evidence="6">
    <location>
        <begin position="31"/>
        <end position="52"/>
    </location>
</feature>
<name>A0ABY7G8G0_MYAAR</name>
<dbReference type="PANTHER" id="PTHR13628:SF1">
    <property type="entry name" value="TRANSMEMBRANE PROTEIN 267"/>
    <property type="match status" value="1"/>
</dbReference>
<evidence type="ECO:0000313" key="8">
    <source>
        <dbReference type="EMBL" id="WAR29641.1"/>
    </source>
</evidence>
<evidence type="ECO:0000313" key="9">
    <source>
        <dbReference type="EMBL" id="WAR29704.1"/>
    </source>
</evidence>
<feature type="transmembrane region" description="Helical" evidence="6">
    <location>
        <begin position="125"/>
        <end position="141"/>
    </location>
</feature>
<reference evidence="9" key="1">
    <citation type="submission" date="2022-11" db="EMBL/GenBank/DDBJ databases">
        <title>Centuries of genome instability and evolution in soft-shell clam transmissible cancer (bioRxiv).</title>
        <authorList>
            <person name="Hart S.F.M."/>
            <person name="Yonemitsu M.A."/>
            <person name="Giersch R.M."/>
            <person name="Beal B.F."/>
            <person name="Arriagada G."/>
            <person name="Davis B.W."/>
            <person name="Ostrander E.A."/>
            <person name="Goff S.P."/>
            <person name="Metzger M.J."/>
        </authorList>
    </citation>
    <scope>NUCLEOTIDE SEQUENCE</scope>
    <source>
        <strain evidence="9">MELC-2E11</strain>
        <tissue evidence="9">Siphon/mantle</tissue>
    </source>
</reference>
<keyword evidence="5 6" id="KW-0472">Membrane</keyword>
<keyword evidence="10" id="KW-1185">Reference proteome</keyword>
<keyword evidence="7" id="KW-0732">Signal</keyword>
<evidence type="ECO:0000256" key="7">
    <source>
        <dbReference type="SAM" id="SignalP"/>
    </source>
</evidence>
<evidence type="ECO:0000256" key="2">
    <source>
        <dbReference type="ARBA" id="ARBA00013977"/>
    </source>
</evidence>
<dbReference type="PANTHER" id="PTHR13628">
    <property type="entry name" value="TRANSMEMBRANE PROTEIN 267"/>
    <property type="match status" value="1"/>
</dbReference>
<gene>
    <name evidence="8" type="ORF">MAR_003209</name>
    <name evidence="9" type="ORF">MAR_003272</name>
</gene>
<keyword evidence="4 6" id="KW-1133">Transmembrane helix</keyword>
<dbReference type="Proteomes" id="UP001164746">
    <property type="component" value="Chromosome 16"/>
</dbReference>
<evidence type="ECO:0000256" key="6">
    <source>
        <dbReference type="SAM" id="Phobius"/>
    </source>
</evidence>
<organism evidence="9 10">
    <name type="scientific">Mya arenaria</name>
    <name type="common">Soft-shell clam</name>
    <dbReference type="NCBI Taxonomy" id="6604"/>
    <lineage>
        <taxon>Eukaryota</taxon>
        <taxon>Metazoa</taxon>
        <taxon>Spiralia</taxon>
        <taxon>Lophotrochozoa</taxon>
        <taxon>Mollusca</taxon>
        <taxon>Bivalvia</taxon>
        <taxon>Autobranchia</taxon>
        <taxon>Heteroconchia</taxon>
        <taxon>Euheterodonta</taxon>
        <taxon>Imparidentia</taxon>
        <taxon>Neoheterodontei</taxon>
        <taxon>Myida</taxon>
        <taxon>Myoidea</taxon>
        <taxon>Myidae</taxon>
        <taxon>Mya</taxon>
    </lineage>
</organism>
<feature type="signal peptide" evidence="7">
    <location>
        <begin position="1"/>
        <end position="18"/>
    </location>
</feature>
<feature type="non-terminal residue" evidence="9">
    <location>
        <position position="199"/>
    </location>
</feature>
<evidence type="ECO:0000256" key="5">
    <source>
        <dbReference type="ARBA" id="ARBA00023136"/>
    </source>
</evidence>
<evidence type="ECO:0000256" key="3">
    <source>
        <dbReference type="ARBA" id="ARBA00022692"/>
    </source>
</evidence>
<accession>A0ABY7G8G0</accession>
<feature type="chain" id="PRO_5045034283" description="Transmembrane protein 267" evidence="7">
    <location>
        <begin position="19"/>
        <end position="199"/>
    </location>
</feature>
<dbReference type="EMBL" id="CP111027">
    <property type="protein sequence ID" value="WAR29704.1"/>
    <property type="molecule type" value="Genomic_DNA"/>
</dbReference>
<dbReference type="InterPro" id="IPR026572">
    <property type="entry name" value="TMEM267"/>
</dbReference>
<evidence type="ECO:0000256" key="4">
    <source>
        <dbReference type="ARBA" id="ARBA00022989"/>
    </source>
</evidence>
<protein>
    <recommendedName>
        <fullName evidence="2">Transmembrane protein 267</fullName>
    </recommendedName>
</protein>
<keyword evidence="3 6" id="KW-0812">Transmembrane</keyword>